<protein>
    <submittedName>
        <fullName evidence="2">Alpha/beta hydrolase</fullName>
    </submittedName>
</protein>
<evidence type="ECO:0000259" key="1">
    <source>
        <dbReference type="Pfam" id="PF12697"/>
    </source>
</evidence>
<dbReference type="GO" id="GO:0016787">
    <property type="term" value="F:hydrolase activity"/>
    <property type="evidence" value="ECO:0007669"/>
    <property type="project" value="UniProtKB-KW"/>
</dbReference>
<dbReference type="PANTHER" id="PTHR36837">
    <property type="entry name" value="POLY(3-HYDROXYALKANOATE) POLYMERASE SUBUNIT PHAC"/>
    <property type="match status" value="1"/>
</dbReference>
<evidence type="ECO:0000313" key="2">
    <source>
        <dbReference type="EMBL" id="PCD02850.1"/>
    </source>
</evidence>
<dbReference type="InterPro" id="IPR000073">
    <property type="entry name" value="AB_hydrolase_1"/>
</dbReference>
<dbReference type="AlphaFoldDB" id="A0A2A4B457"/>
<sequence length="365" mass="38781">MVLNDLTVTSFVDAPQHGPRPLTLFLSMLREHAAASPQRRSAIMAGLAAYQRAPRPPAPPPRPVVASAGRATLRDHRTGPGGGPPVVFVPSLINPPRVLDLTPDKSLLGWLADQGHAPLLVDWGDPDPAERTLDIAAHVTDRLLPLLAALPEPPVLVGYCLGGTMALAASLLTRVAGLVLIAAPWRFSGFSDRARADIADLWTAAEPACDRLGLVPMEVLQTGFWQLDAERTLDKYARFAALHPETEAAAAFVALEDWSNQGAPLTYAAGRELFDDFYDADLPGTGRWRVGGRAIDPAALACPAVEFVSAGDRIVPAASSAMLPDRRLLGAGHVGMVVGSRARDQLWEPLADWLSALSPAKSAPS</sequence>
<keyword evidence="3" id="KW-1185">Reference proteome</keyword>
<proteinExistence type="predicted"/>
<evidence type="ECO:0000313" key="3">
    <source>
        <dbReference type="Proteomes" id="UP000218366"/>
    </source>
</evidence>
<dbReference type="Gene3D" id="3.40.50.1820">
    <property type="entry name" value="alpha/beta hydrolase"/>
    <property type="match status" value="1"/>
</dbReference>
<comment type="caution">
    <text evidence="2">The sequence shown here is derived from an EMBL/GenBank/DDBJ whole genome shotgun (WGS) entry which is preliminary data.</text>
</comment>
<dbReference type="InterPro" id="IPR051321">
    <property type="entry name" value="PHA/PHB_synthase"/>
</dbReference>
<dbReference type="EMBL" id="NWMW01000002">
    <property type="protein sequence ID" value="PCD02850.1"/>
    <property type="molecule type" value="Genomic_DNA"/>
</dbReference>
<dbReference type="Pfam" id="PF12697">
    <property type="entry name" value="Abhydrolase_6"/>
    <property type="match status" value="1"/>
</dbReference>
<feature type="domain" description="AB hydrolase-1" evidence="1">
    <location>
        <begin position="107"/>
        <end position="337"/>
    </location>
</feature>
<dbReference type="SUPFAM" id="SSF53474">
    <property type="entry name" value="alpha/beta-Hydrolases"/>
    <property type="match status" value="1"/>
</dbReference>
<name>A0A2A4B457_9SPHN</name>
<organism evidence="2 3">
    <name type="scientific">Sphingomonas spermidinifaciens</name>
    <dbReference type="NCBI Taxonomy" id="1141889"/>
    <lineage>
        <taxon>Bacteria</taxon>
        <taxon>Pseudomonadati</taxon>
        <taxon>Pseudomonadota</taxon>
        <taxon>Alphaproteobacteria</taxon>
        <taxon>Sphingomonadales</taxon>
        <taxon>Sphingomonadaceae</taxon>
        <taxon>Sphingomonas</taxon>
    </lineage>
</organism>
<accession>A0A2A4B457</accession>
<dbReference type="PANTHER" id="PTHR36837:SF2">
    <property type="entry name" value="POLY(3-HYDROXYALKANOATE) POLYMERASE SUBUNIT PHAC"/>
    <property type="match status" value="1"/>
</dbReference>
<gene>
    <name evidence="2" type="ORF">COC42_14330</name>
</gene>
<keyword evidence="2" id="KW-0378">Hydrolase</keyword>
<dbReference type="Proteomes" id="UP000218366">
    <property type="component" value="Unassembled WGS sequence"/>
</dbReference>
<reference evidence="2 3" key="1">
    <citation type="submission" date="2017-09" db="EMBL/GenBank/DDBJ databases">
        <title>Sphingomonas spermidinifaciens 9NM-10, whole genome shotgun sequence.</title>
        <authorList>
            <person name="Feng G."/>
            <person name="Zhu H."/>
        </authorList>
    </citation>
    <scope>NUCLEOTIDE SEQUENCE [LARGE SCALE GENOMIC DNA]</scope>
    <source>
        <strain evidence="2 3">9NM-10</strain>
    </source>
</reference>
<dbReference type="OrthoDB" id="9767934at2"/>
<dbReference type="InterPro" id="IPR029058">
    <property type="entry name" value="AB_hydrolase_fold"/>
</dbReference>